<dbReference type="InterPro" id="IPR036291">
    <property type="entry name" value="NAD(P)-bd_dom_sf"/>
</dbReference>
<sequence length="213" mass="23250">MYLTPQHVLLAGATGLTGEHLLDRLLNEPTISRVLAPSRRPLAEHARLENPVGEPADVLPRLSGQVDIAFCCLGTTIKKAGSEQAFRAVDLDLVVAFAKRARELGARHLVAISALGADPTSSIFYNRVKGEMEAALKAQDWPQLTLCRPSLLLGDRVEPRLAEQLAGPLSKLIPGKYHGIEALQLARAMWRLALEEQDGVRVVESDELRKLGK</sequence>
<dbReference type="InterPro" id="IPR016040">
    <property type="entry name" value="NAD(P)-bd_dom"/>
</dbReference>
<dbReference type="Pfam" id="PF13460">
    <property type="entry name" value="NAD_binding_10"/>
    <property type="match status" value="1"/>
</dbReference>
<dbReference type="RefSeq" id="WP_304557141.1">
    <property type="nucleotide sequence ID" value="NZ_JAUQOP010000067.1"/>
</dbReference>
<accession>A0ABT9C6W8</accession>
<dbReference type="Proteomes" id="UP001228019">
    <property type="component" value="Unassembled WGS sequence"/>
</dbReference>
<evidence type="ECO:0000313" key="2">
    <source>
        <dbReference type="EMBL" id="MDO7900191.1"/>
    </source>
</evidence>
<feature type="domain" description="Semialdehyde dehydrogenase NAD-binding" evidence="1">
    <location>
        <begin position="7"/>
        <end position="106"/>
    </location>
</feature>
<dbReference type="Gene3D" id="3.40.50.720">
    <property type="entry name" value="NAD(P)-binding Rossmann-like Domain"/>
    <property type="match status" value="1"/>
</dbReference>
<evidence type="ECO:0000259" key="1">
    <source>
        <dbReference type="SMART" id="SM00859"/>
    </source>
</evidence>
<dbReference type="SMART" id="SM00859">
    <property type="entry name" value="Semialdhyde_dh"/>
    <property type="match status" value="1"/>
</dbReference>
<proteinExistence type="predicted"/>
<dbReference type="PANTHER" id="PTHR14097">
    <property type="entry name" value="OXIDOREDUCTASE HTATIP2"/>
    <property type="match status" value="1"/>
</dbReference>
<organism evidence="2 3">
    <name type="scientific">Pseudomonas citrulli</name>
    <dbReference type="NCBI Taxonomy" id="3064347"/>
    <lineage>
        <taxon>Bacteria</taxon>
        <taxon>Pseudomonadati</taxon>
        <taxon>Pseudomonadota</taxon>
        <taxon>Gammaproteobacteria</taxon>
        <taxon>Pseudomonadales</taxon>
        <taxon>Pseudomonadaceae</taxon>
        <taxon>Pseudomonas</taxon>
    </lineage>
</organism>
<comment type="caution">
    <text evidence="2">The sequence shown here is derived from an EMBL/GenBank/DDBJ whole genome shotgun (WGS) entry which is preliminary data.</text>
</comment>
<evidence type="ECO:0000313" key="3">
    <source>
        <dbReference type="Proteomes" id="UP001228019"/>
    </source>
</evidence>
<dbReference type="PANTHER" id="PTHR14097:SF7">
    <property type="entry name" value="OXIDOREDUCTASE HTATIP2"/>
    <property type="match status" value="1"/>
</dbReference>
<gene>
    <name evidence="2" type="ORF">Q6A48_25155</name>
</gene>
<dbReference type="InterPro" id="IPR000534">
    <property type="entry name" value="Semialdehyde_DH_NAD-bd"/>
</dbReference>
<dbReference type="EMBL" id="JAUQOP010000067">
    <property type="protein sequence ID" value="MDO7900191.1"/>
    <property type="molecule type" value="Genomic_DNA"/>
</dbReference>
<reference evidence="2 3" key="1">
    <citation type="submission" date="2023-07" db="EMBL/GenBank/DDBJ databases">
        <title>Identification of four novel Pseudomonas species associated with bacterial leaf spot of cucurbits.</title>
        <authorList>
            <person name="Fullem K.R."/>
        </authorList>
    </citation>
    <scope>NUCLEOTIDE SEQUENCE [LARGE SCALE GENOMIC DNA]</scope>
    <source>
        <strain evidence="2 3">K18</strain>
    </source>
</reference>
<dbReference type="CDD" id="cd05250">
    <property type="entry name" value="CC3_like_SDR_a"/>
    <property type="match status" value="1"/>
</dbReference>
<dbReference type="SUPFAM" id="SSF51735">
    <property type="entry name" value="NAD(P)-binding Rossmann-fold domains"/>
    <property type="match status" value="1"/>
</dbReference>
<name>A0ABT9C6W8_9PSED</name>
<keyword evidence="3" id="KW-1185">Reference proteome</keyword>
<protein>
    <submittedName>
        <fullName evidence="2">Oxidoreductase</fullName>
    </submittedName>
</protein>